<dbReference type="AlphaFoldDB" id="A0A1R1SIT5"/>
<keyword evidence="2" id="KW-1185">Reference proteome</keyword>
<gene>
    <name evidence="1" type="ORF">SPAR_17440</name>
</gene>
<protein>
    <submittedName>
        <fullName evidence="1">TetR family transcriptional regulator</fullName>
    </submittedName>
</protein>
<name>A0A1R1SIT5_9ACTN</name>
<proteinExistence type="predicted"/>
<dbReference type="Proteomes" id="UP000186168">
    <property type="component" value="Unassembled WGS sequence"/>
</dbReference>
<dbReference type="EMBL" id="ASQP01000246">
    <property type="protein sequence ID" value="OMI38176.1"/>
    <property type="molecule type" value="Genomic_DNA"/>
</dbReference>
<evidence type="ECO:0000313" key="2">
    <source>
        <dbReference type="Proteomes" id="UP000186168"/>
    </source>
</evidence>
<reference evidence="1 2" key="1">
    <citation type="submission" date="2013-05" db="EMBL/GenBank/DDBJ databases">
        <title>Genome sequence of Streptomyces sparsogenes DSM 40356.</title>
        <authorList>
            <person name="Coyne S."/>
            <person name="Seebeck F.P."/>
        </authorList>
    </citation>
    <scope>NUCLEOTIDE SEQUENCE [LARGE SCALE GENOMIC DNA]</scope>
    <source>
        <strain evidence="1 2">DSM 40356</strain>
    </source>
</reference>
<accession>A0A1R1SIT5</accession>
<evidence type="ECO:0000313" key="1">
    <source>
        <dbReference type="EMBL" id="OMI38176.1"/>
    </source>
</evidence>
<organism evidence="1 2">
    <name type="scientific">Streptomyces sparsogenes DSM 40356</name>
    <dbReference type="NCBI Taxonomy" id="1331668"/>
    <lineage>
        <taxon>Bacteria</taxon>
        <taxon>Bacillati</taxon>
        <taxon>Actinomycetota</taxon>
        <taxon>Actinomycetes</taxon>
        <taxon>Kitasatosporales</taxon>
        <taxon>Streptomycetaceae</taxon>
        <taxon>Streptomyces</taxon>
    </lineage>
</organism>
<comment type="caution">
    <text evidence="1">The sequence shown here is derived from an EMBL/GenBank/DDBJ whole genome shotgun (WGS) entry which is preliminary data.</text>
</comment>
<sequence length="37" mass="4114">MTRSYAAAPHDTFAFGLRSILDGFEARLTADRGGRRE</sequence>